<feature type="domain" description="EamA" evidence="6">
    <location>
        <begin position="146"/>
        <end position="275"/>
    </location>
</feature>
<feature type="transmembrane region" description="Helical" evidence="5">
    <location>
        <begin position="177"/>
        <end position="197"/>
    </location>
</feature>
<protein>
    <recommendedName>
        <fullName evidence="6">EamA domain-containing protein</fullName>
    </recommendedName>
</protein>
<dbReference type="Proteomes" id="UP000032233">
    <property type="component" value="Unassembled WGS sequence"/>
</dbReference>
<evidence type="ECO:0000256" key="5">
    <source>
        <dbReference type="SAM" id="Phobius"/>
    </source>
</evidence>
<dbReference type="InterPro" id="IPR000620">
    <property type="entry name" value="EamA_dom"/>
</dbReference>
<dbReference type="SUPFAM" id="SSF103481">
    <property type="entry name" value="Multidrug resistance efflux transporter EmrE"/>
    <property type="match status" value="2"/>
</dbReference>
<keyword evidence="2 5" id="KW-0812">Transmembrane</keyword>
<comment type="caution">
    <text evidence="7">The sequence shown here is derived from an EMBL/GenBank/DDBJ whole genome shotgun (WGS) entry which is preliminary data.</text>
</comment>
<evidence type="ECO:0000259" key="6">
    <source>
        <dbReference type="Pfam" id="PF00892"/>
    </source>
</evidence>
<dbReference type="RefSeq" id="WP_044346849.1">
    <property type="nucleotide sequence ID" value="NZ_AZAC01000003.1"/>
</dbReference>
<dbReference type="PANTHER" id="PTHR22911">
    <property type="entry name" value="ACYL-MALONYL CONDENSING ENZYME-RELATED"/>
    <property type="match status" value="1"/>
</dbReference>
<dbReference type="AlphaFoldDB" id="A0A0D2JIG5"/>
<feature type="transmembrane region" description="Helical" evidence="5">
    <location>
        <begin position="144"/>
        <end position="165"/>
    </location>
</feature>
<gene>
    <name evidence="7" type="ORF">X474_04245</name>
</gene>
<sequence>MEYKKGFIFALLGAALFAVSDVFVRLGGNELNAWHIMAARSLVGVVALPLLARWFKQNLWGKAPGILSLTGIVGVIGMTCLMYSFLTVTLFEALVLLYLHPVVAALLSPFLTKDRLTSRDWGCIFLAFFGTVLVLWPGEFEARLGWGHLMGLAAACSNGLYMTLVRRLSPNTNALTPLFYMCFLGVLAAVFPLTMTANATVPAAGGIMAALGCGLFAMGAHLCTNHALKHMASPHVGVIQMGEVLMAGLMGVCFFDELMSWRIALGGAFILAGGAALSLRNHKTTLMVKPAQPFGS</sequence>
<dbReference type="EMBL" id="AZAC01000003">
    <property type="protein sequence ID" value="KIX15471.1"/>
    <property type="molecule type" value="Genomic_DNA"/>
</dbReference>
<keyword evidence="8" id="KW-1185">Reference proteome</keyword>
<feature type="transmembrane region" description="Helical" evidence="5">
    <location>
        <begin position="236"/>
        <end position="255"/>
    </location>
</feature>
<keyword evidence="4 5" id="KW-0472">Membrane</keyword>
<evidence type="ECO:0000256" key="2">
    <source>
        <dbReference type="ARBA" id="ARBA00022692"/>
    </source>
</evidence>
<evidence type="ECO:0000256" key="1">
    <source>
        <dbReference type="ARBA" id="ARBA00004141"/>
    </source>
</evidence>
<dbReference type="InParanoid" id="A0A0D2JIG5"/>
<feature type="transmembrane region" description="Helical" evidence="5">
    <location>
        <begin position="33"/>
        <end position="54"/>
    </location>
</feature>
<feature type="transmembrane region" description="Helical" evidence="5">
    <location>
        <begin position="7"/>
        <end position="27"/>
    </location>
</feature>
<name>A0A0D2JIG5_9BACT</name>
<comment type="subcellular location">
    <subcellularLocation>
        <location evidence="1">Membrane</location>
        <topology evidence="1">Multi-pass membrane protein</topology>
    </subcellularLocation>
</comment>
<feature type="transmembrane region" description="Helical" evidence="5">
    <location>
        <begin position="203"/>
        <end position="224"/>
    </location>
</feature>
<evidence type="ECO:0000313" key="7">
    <source>
        <dbReference type="EMBL" id="KIX15471.1"/>
    </source>
</evidence>
<proteinExistence type="predicted"/>
<evidence type="ECO:0000256" key="3">
    <source>
        <dbReference type="ARBA" id="ARBA00022989"/>
    </source>
</evidence>
<accession>A0A0D2JIG5</accession>
<dbReference type="STRING" id="1429043.X474_04245"/>
<feature type="domain" description="EamA" evidence="6">
    <location>
        <begin position="5"/>
        <end position="135"/>
    </location>
</feature>
<evidence type="ECO:0000256" key="4">
    <source>
        <dbReference type="ARBA" id="ARBA00023136"/>
    </source>
</evidence>
<feature type="transmembrane region" description="Helical" evidence="5">
    <location>
        <begin position="91"/>
        <end position="112"/>
    </location>
</feature>
<feature type="transmembrane region" description="Helical" evidence="5">
    <location>
        <begin position="66"/>
        <end position="85"/>
    </location>
</feature>
<dbReference type="GO" id="GO:0016020">
    <property type="term" value="C:membrane"/>
    <property type="evidence" value="ECO:0007669"/>
    <property type="project" value="UniProtKB-SubCell"/>
</dbReference>
<keyword evidence="3 5" id="KW-1133">Transmembrane helix</keyword>
<organism evidence="7 8">
    <name type="scientific">Dethiosulfatarculus sandiegensis</name>
    <dbReference type="NCBI Taxonomy" id="1429043"/>
    <lineage>
        <taxon>Bacteria</taxon>
        <taxon>Pseudomonadati</taxon>
        <taxon>Thermodesulfobacteriota</taxon>
        <taxon>Desulfarculia</taxon>
        <taxon>Desulfarculales</taxon>
        <taxon>Desulfarculaceae</taxon>
        <taxon>Dethiosulfatarculus</taxon>
    </lineage>
</organism>
<reference evidence="7 8" key="1">
    <citation type="submission" date="2013-11" db="EMBL/GenBank/DDBJ databases">
        <title>Metagenomic analysis of a methanogenic consortium involved in long chain n-alkane degradation.</title>
        <authorList>
            <person name="Davidova I.A."/>
            <person name="Callaghan A.V."/>
            <person name="Wawrik B."/>
            <person name="Pruitt S."/>
            <person name="Marks C."/>
            <person name="Duncan K.E."/>
            <person name="Suflita J.M."/>
        </authorList>
    </citation>
    <scope>NUCLEOTIDE SEQUENCE [LARGE SCALE GENOMIC DNA]</scope>
    <source>
        <strain evidence="7 8">SPR</strain>
    </source>
</reference>
<feature type="transmembrane region" description="Helical" evidence="5">
    <location>
        <begin position="261"/>
        <end position="279"/>
    </location>
</feature>
<dbReference type="PANTHER" id="PTHR22911:SF6">
    <property type="entry name" value="SOLUTE CARRIER FAMILY 35 MEMBER G1"/>
    <property type="match status" value="1"/>
</dbReference>
<evidence type="ECO:0000313" key="8">
    <source>
        <dbReference type="Proteomes" id="UP000032233"/>
    </source>
</evidence>
<dbReference type="InterPro" id="IPR037185">
    <property type="entry name" value="EmrE-like"/>
</dbReference>
<dbReference type="Pfam" id="PF00892">
    <property type="entry name" value="EamA"/>
    <property type="match status" value="2"/>
</dbReference>
<feature type="transmembrane region" description="Helical" evidence="5">
    <location>
        <begin position="121"/>
        <end position="138"/>
    </location>
</feature>